<keyword evidence="5 8" id="KW-0418">Kinase</keyword>
<dbReference type="InterPro" id="IPR043129">
    <property type="entry name" value="ATPase_NBD"/>
</dbReference>
<evidence type="ECO:0000313" key="13">
    <source>
        <dbReference type="Proteomes" id="UP000198825"/>
    </source>
</evidence>
<feature type="domain" description="Carbohydrate kinase FGGY C-terminal" evidence="11">
    <location>
        <begin position="256"/>
        <end position="447"/>
    </location>
</feature>
<evidence type="ECO:0000259" key="11">
    <source>
        <dbReference type="Pfam" id="PF02782"/>
    </source>
</evidence>
<keyword evidence="3 8" id="KW-0808">Transferase</keyword>
<feature type="domain" description="Carbohydrate kinase FGGY N-terminal" evidence="10">
    <location>
        <begin position="1"/>
        <end position="245"/>
    </location>
</feature>
<dbReference type="STRING" id="546874.SAMN04488544_3276"/>
<dbReference type="GO" id="GO:0004856">
    <property type="term" value="F:D-xylulokinase activity"/>
    <property type="evidence" value="ECO:0007669"/>
    <property type="project" value="UniProtKB-EC"/>
</dbReference>
<evidence type="ECO:0000256" key="7">
    <source>
        <dbReference type="ARBA" id="ARBA00023277"/>
    </source>
</evidence>
<dbReference type="GO" id="GO:0005997">
    <property type="term" value="P:xylulose metabolic process"/>
    <property type="evidence" value="ECO:0007669"/>
    <property type="project" value="InterPro"/>
</dbReference>
<dbReference type="AlphaFoldDB" id="A0A1H2N4G3"/>
<dbReference type="CDD" id="cd07805">
    <property type="entry name" value="ASKHA_NBD_FGGY_CvXK-like"/>
    <property type="match status" value="1"/>
</dbReference>
<evidence type="ECO:0000256" key="5">
    <source>
        <dbReference type="ARBA" id="ARBA00022777"/>
    </source>
</evidence>
<keyword evidence="4 9" id="KW-0547">Nucleotide-binding</keyword>
<dbReference type="PIRSF" id="PIRSF000538">
    <property type="entry name" value="GlpK"/>
    <property type="match status" value="1"/>
</dbReference>
<dbReference type="InterPro" id="IPR018484">
    <property type="entry name" value="FGGY_N"/>
</dbReference>
<evidence type="ECO:0000256" key="6">
    <source>
        <dbReference type="ARBA" id="ARBA00022840"/>
    </source>
</evidence>
<evidence type="ECO:0000313" key="12">
    <source>
        <dbReference type="EMBL" id="SDV00184.1"/>
    </source>
</evidence>
<dbReference type="InterPro" id="IPR018485">
    <property type="entry name" value="FGGY_C"/>
</dbReference>
<evidence type="ECO:0000256" key="4">
    <source>
        <dbReference type="ARBA" id="ARBA00022741"/>
    </source>
</evidence>
<dbReference type="SUPFAM" id="SSF53067">
    <property type="entry name" value="Actin-like ATPase domain"/>
    <property type="match status" value="2"/>
</dbReference>
<dbReference type="EMBL" id="LT629799">
    <property type="protein sequence ID" value="SDV00184.1"/>
    <property type="molecule type" value="Genomic_DNA"/>
</dbReference>
<dbReference type="InterPro" id="IPR000577">
    <property type="entry name" value="Carb_kinase_FGGY"/>
</dbReference>
<comment type="catalytic activity">
    <reaction evidence="9">
        <text>D-xylulose + ATP = D-xylulose 5-phosphate + ADP + H(+)</text>
        <dbReference type="Rhea" id="RHEA:10964"/>
        <dbReference type="ChEBI" id="CHEBI:15378"/>
        <dbReference type="ChEBI" id="CHEBI:17140"/>
        <dbReference type="ChEBI" id="CHEBI:30616"/>
        <dbReference type="ChEBI" id="CHEBI:57737"/>
        <dbReference type="ChEBI" id="CHEBI:456216"/>
        <dbReference type="EC" id="2.7.1.17"/>
    </reaction>
</comment>
<gene>
    <name evidence="9" type="primary">xylB</name>
    <name evidence="12" type="ORF">SAMN04488544_3276</name>
</gene>
<dbReference type="Gene3D" id="3.30.420.40">
    <property type="match status" value="2"/>
</dbReference>
<dbReference type="Proteomes" id="UP000198825">
    <property type="component" value="Chromosome I"/>
</dbReference>
<sequence>MIIAHDLGTTGDKATLVSADGELVAAVTSSYATDFGPGGKAEQDPEAWWTALGTATRELLERTGTRASDVEAVSFSGQMMGAVLLDGHGDPVRPATIWADTRSTAETATLVERVGMEQGYAITGHRLNPTYSTTKVMWVREHEPEAFARAVTVVNAKDFVGHRLTGELATDPSDASSTNAYDQRTGEWSAEILEAAGLPASLFPQVLPSTAVLGRVTRDAARATGLAEGTPVVVGGGDGPMGALGAGITGPESGTYCYLGSSSWVSLASDAPLYDPGMRTMTFNHVLPDRFVPTATMQAGGASLEWVVDTLAPREADVDGNRYARLLGGADEVEASGDGLFFLPHLLGERSPYWNPAARAVFAGLARHHGPAHLTRAVLEGVAFNLWTGLRAFEELGVEVTSVDAIGGAANSPVVLQVLADVWGVPVVRRSLTDEATAVGAAVVAGVGVGMFDDFDAAKRFSAEVATATPDPERHERLAASYALFMEAYERLEPWFDKL</sequence>
<dbReference type="PANTHER" id="PTHR43095">
    <property type="entry name" value="SUGAR KINASE"/>
    <property type="match status" value="1"/>
</dbReference>
<proteinExistence type="inferred from homology"/>
<organism evidence="12 13">
    <name type="scientific">Microlunatus sagamiharensis</name>
    <dbReference type="NCBI Taxonomy" id="546874"/>
    <lineage>
        <taxon>Bacteria</taxon>
        <taxon>Bacillati</taxon>
        <taxon>Actinomycetota</taxon>
        <taxon>Actinomycetes</taxon>
        <taxon>Propionibacteriales</taxon>
        <taxon>Propionibacteriaceae</taxon>
        <taxon>Microlunatus</taxon>
    </lineage>
</organism>
<evidence type="ECO:0000256" key="2">
    <source>
        <dbReference type="ARBA" id="ARBA00022629"/>
    </source>
</evidence>
<dbReference type="Pfam" id="PF00370">
    <property type="entry name" value="FGGY_N"/>
    <property type="match status" value="1"/>
</dbReference>
<reference evidence="13" key="1">
    <citation type="submission" date="2016-10" db="EMBL/GenBank/DDBJ databases">
        <authorList>
            <person name="Varghese N."/>
            <person name="Submissions S."/>
        </authorList>
    </citation>
    <scope>NUCLEOTIDE SEQUENCE [LARGE SCALE GENOMIC DNA]</scope>
    <source>
        <strain evidence="13">DSM 21743</strain>
    </source>
</reference>
<keyword evidence="7 9" id="KW-0119">Carbohydrate metabolism</keyword>
<dbReference type="EC" id="2.7.1.17" evidence="9"/>
<name>A0A1H2N4G3_9ACTN</name>
<dbReference type="InterPro" id="IPR050406">
    <property type="entry name" value="FGGY_Carb_Kinase"/>
</dbReference>
<keyword evidence="13" id="KW-1185">Reference proteome</keyword>
<dbReference type="OrthoDB" id="9805576at2"/>
<dbReference type="InterPro" id="IPR018483">
    <property type="entry name" value="Carb_kinase_FGGY_CS"/>
</dbReference>
<dbReference type="Pfam" id="PF02782">
    <property type="entry name" value="FGGY_C"/>
    <property type="match status" value="1"/>
</dbReference>
<dbReference type="GO" id="GO:0005524">
    <property type="term" value="F:ATP binding"/>
    <property type="evidence" value="ECO:0007669"/>
    <property type="project" value="UniProtKB-KW"/>
</dbReference>
<dbReference type="PANTHER" id="PTHR43095:SF5">
    <property type="entry name" value="XYLULOSE KINASE"/>
    <property type="match status" value="1"/>
</dbReference>
<evidence type="ECO:0000256" key="8">
    <source>
        <dbReference type="RuleBase" id="RU003733"/>
    </source>
</evidence>
<protein>
    <recommendedName>
        <fullName evidence="9">Xylulose kinase</fullName>
        <shortName evidence="9">Xylulokinase</shortName>
        <ecNumber evidence="9">2.7.1.17</ecNumber>
    </recommendedName>
</protein>
<keyword evidence="6 9" id="KW-0067">ATP-binding</keyword>
<accession>A0A1H2N4G3</accession>
<comment type="similarity">
    <text evidence="1 8">Belongs to the FGGY kinase family.</text>
</comment>
<evidence type="ECO:0000256" key="9">
    <source>
        <dbReference type="RuleBase" id="RU364073"/>
    </source>
</evidence>
<dbReference type="GO" id="GO:0042732">
    <property type="term" value="P:D-xylose metabolic process"/>
    <property type="evidence" value="ECO:0007669"/>
    <property type="project" value="UniProtKB-KW"/>
</dbReference>
<dbReference type="InterPro" id="IPR006000">
    <property type="entry name" value="Xylulokinase"/>
</dbReference>
<evidence type="ECO:0000256" key="1">
    <source>
        <dbReference type="ARBA" id="ARBA00009156"/>
    </source>
</evidence>
<evidence type="ECO:0000256" key="3">
    <source>
        <dbReference type="ARBA" id="ARBA00022679"/>
    </source>
</evidence>
<dbReference type="NCBIfam" id="TIGR01312">
    <property type="entry name" value="XylB"/>
    <property type="match status" value="1"/>
</dbReference>
<dbReference type="PROSITE" id="PS00445">
    <property type="entry name" value="FGGY_KINASES_2"/>
    <property type="match status" value="1"/>
</dbReference>
<dbReference type="RefSeq" id="WP_091076631.1">
    <property type="nucleotide sequence ID" value="NZ_LT629799.1"/>
</dbReference>
<keyword evidence="2 9" id="KW-0859">Xylose metabolism</keyword>
<evidence type="ECO:0000259" key="10">
    <source>
        <dbReference type="Pfam" id="PF00370"/>
    </source>
</evidence>